<evidence type="ECO:0000313" key="4">
    <source>
        <dbReference type="EMBL" id="QIC20241.1"/>
    </source>
</evidence>
<keyword evidence="2" id="KW-0472">Membrane</keyword>
<dbReference type="EMBL" id="MN873036">
    <property type="protein sequence ID" value="QIC20241.1"/>
    <property type="molecule type" value="Genomic_DNA"/>
</dbReference>
<dbReference type="RefSeq" id="YP_009739398.1">
    <property type="nucleotide sequence ID" value="NC_046500.1"/>
</dbReference>
<gene>
    <name evidence="4" type="primary">orf340</name>
</gene>
<dbReference type="AlphaFoldDB" id="A0A6C0W7B5"/>
<keyword evidence="4" id="KW-0496">Mitochondrion</keyword>
<keyword evidence="2" id="KW-0812">Transmembrane</keyword>
<dbReference type="InterPro" id="IPR027434">
    <property type="entry name" value="Homing_endonucl"/>
</dbReference>
<evidence type="ECO:0000259" key="3">
    <source>
        <dbReference type="Pfam" id="PF03161"/>
    </source>
</evidence>
<geneLocation type="mitochondrion" evidence="4"/>
<keyword evidence="4" id="KW-0540">Nuclease</keyword>
<organism evidence="4">
    <name type="scientific">Tricholoma terreum</name>
    <dbReference type="NCBI Taxonomy" id="76328"/>
    <lineage>
        <taxon>Eukaryota</taxon>
        <taxon>Fungi</taxon>
        <taxon>Dikarya</taxon>
        <taxon>Basidiomycota</taxon>
        <taxon>Agaricomycotina</taxon>
        <taxon>Agaricomycetes</taxon>
        <taxon>Agaricomycetidae</taxon>
        <taxon>Agaricales</taxon>
        <taxon>Tricholomatineae</taxon>
        <taxon>Tricholomataceae</taxon>
        <taxon>Tricholoma</taxon>
    </lineage>
</organism>
<reference evidence="4" key="1">
    <citation type="journal article" date="2021" name="Front. Genet.">
        <title>Comparative Mitogenomic Analysis Reveals Dynamics of Intron Within and Between Tricholoma Species and Phylogeny of Basidiomycota.</title>
        <authorList>
            <person name="Huang W."/>
            <person name="Feng H."/>
            <person name="Tu W."/>
            <person name="Xiong C."/>
            <person name="Jin X."/>
            <person name="Li P."/>
            <person name="Wang X."/>
            <person name="Li Q."/>
        </authorList>
    </citation>
    <scope>NUCLEOTIDE SEQUENCE</scope>
</reference>
<comment type="function">
    <text evidence="1">Mitochondrial DNA endonuclease involved in intron homing.</text>
</comment>
<evidence type="ECO:0000256" key="2">
    <source>
        <dbReference type="SAM" id="Phobius"/>
    </source>
</evidence>
<keyword evidence="2" id="KW-1133">Transmembrane helix</keyword>
<feature type="transmembrane region" description="Helical" evidence="2">
    <location>
        <begin position="30"/>
        <end position="58"/>
    </location>
</feature>
<dbReference type="SUPFAM" id="SSF55608">
    <property type="entry name" value="Homing endonucleases"/>
    <property type="match status" value="1"/>
</dbReference>
<proteinExistence type="predicted"/>
<dbReference type="InterPro" id="IPR004860">
    <property type="entry name" value="LAGLIDADG_dom"/>
</dbReference>
<keyword evidence="4" id="KW-0255">Endonuclease</keyword>
<name>A0A6C0W7B5_9AGAR</name>
<evidence type="ECO:0000256" key="1">
    <source>
        <dbReference type="ARBA" id="ARBA00002670"/>
    </source>
</evidence>
<dbReference type="Gene3D" id="3.10.28.10">
    <property type="entry name" value="Homing endonucleases"/>
    <property type="match status" value="2"/>
</dbReference>
<dbReference type="GeneID" id="44795412"/>
<feature type="domain" description="Homing endonuclease LAGLIDADG" evidence="3">
    <location>
        <begin position="148"/>
        <end position="318"/>
    </location>
</feature>
<protein>
    <submittedName>
        <fullName evidence="4">LAGLIDADG homing endonuclease</fullName>
    </submittedName>
</protein>
<keyword evidence="4" id="KW-0378">Hydrolase</keyword>
<sequence>MNIGLKSYILNKIKDTNLGQKNIILQPFNYFYSIFCYIKNYIIILSLYFYLLIFYNLASKNNLSPKFSNGVEKGRDPYNNCYRFYNTKYKLYLPNKTIHTRNYYNPLYLSNPKYQNQIIPNSSIINRTFHSNCRAINRIGPHNLDVISIIFGLLLGDGYMQKISGEGVRIYIKQNIIHKEYLFSLYEFFLYRGYCNKLKPRKYTLIIKDLDKEIYGYEFNTYTFRNLVWIYKLFYKKGNKIIQLKIEKYITPLSLAIWISADGSWTGGGVRIYSYTLTLREIGILVDILINKFNLDCTIEKVNMKNKYSIYIKPNSISNLRFLILPHIHKSMYYKLGLV</sequence>
<dbReference type="GO" id="GO:0004519">
    <property type="term" value="F:endonuclease activity"/>
    <property type="evidence" value="ECO:0007669"/>
    <property type="project" value="UniProtKB-KW"/>
</dbReference>
<accession>A0A6C0W7B5</accession>
<dbReference type="Pfam" id="PF03161">
    <property type="entry name" value="LAGLIDADG_2"/>
    <property type="match status" value="1"/>
</dbReference>